<reference evidence="2" key="2">
    <citation type="submission" date="2020-03" db="EMBL/GenBank/DDBJ databases">
        <title>Walnut 2.0.</title>
        <authorList>
            <person name="Marrano A."/>
            <person name="Britton M."/>
            <person name="Zimin A.V."/>
            <person name="Zaini P.A."/>
            <person name="Workman R."/>
            <person name="Puiu D."/>
            <person name="Bianco L."/>
            <person name="Allen B.J."/>
            <person name="Troggio M."/>
            <person name="Leslie C.A."/>
            <person name="Timp W."/>
            <person name="Dendekar A."/>
            <person name="Salzberg S.L."/>
            <person name="Neale D.B."/>
        </authorList>
    </citation>
    <scope>NUCLEOTIDE SEQUENCE</scope>
    <source>
        <tissue evidence="2">Leaves</tissue>
    </source>
</reference>
<dbReference type="PANTHER" id="PTHR34120">
    <property type="entry name" value="EXPRESSED PROTEIN"/>
    <property type="match status" value="1"/>
</dbReference>
<evidence type="ECO:0000256" key="1">
    <source>
        <dbReference type="SAM" id="MobiDB-lite"/>
    </source>
</evidence>
<evidence type="ECO:0000313" key="2">
    <source>
        <dbReference type="EMBL" id="KAF5473865.1"/>
    </source>
</evidence>
<feature type="region of interest" description="Disordered" evidence="1">
    <location>
        <begin position="117"/>
        <end position="156"/>
    </location>
</feature>
<name>A0A833Y2B3_JUGRE</name>
<dbReference type="Gramene" id="Jr03_01930_p1">
    <property type="protein sequence ID" value="cds.Jr03_01930_p1"/>
    <property type="gene ID" value="Jr03_01930"/>
</dbReference>
<dbReference type="EMBL" id="LIHL02000003">
    <property type="protein sequence ID" value="KAF5473865.1"/>
    <property type="molecule type" value="Genomic_DNA"/>
</dbReference>
<dbReference type="PANTHER" id="PTHR34120:SF2">
    <property type="entry name" value="OS01G0860900 PROTEIN"/>
    <property type="match status" value="1"/>
</dbReference>
<dbReference type="Proteomes" id="UP000619265">
    <property type="component" value="Unassembled WGS sequence"/>
</dbReference>
<proteinExistence type="predicted"/>
<evidence type="ECO:0000313" key="3">
    <source>
        <dbReference type="Proteomes" id="UP000619265"/>
    </source>
</evidence>
<comment type="caution">
    <text evidence="2">The sequence shown here is derived from an EMBL/GenBank/DDBJ whole genome shotgun (WGS) entry which is preliminary data.</text>
</comment>
<reference evidence="2" key="1">
    <citation type="submission" date="2015-10" db="EMBL/GenBank/DDBJ databases">
        <authorList>
            <person name="Martinez-Garcia P.J."/>
            <person name="Crepeau M.W."/>
            <person name="Puiu D."/>
            <person name="Gonzalez-Ibeas D."/>
            <person name="Whalen J."/>
            <person name="Stevens K."/>
            <person name="Paul R."/>
            <person name="Butterfield T."/>
            <person name="Britton M."/>
            <person name="Reagan R."/>
            <person name="Chakraborty S."/>
            <person name="Walawage S.L."/>
            <person name="Vasquez-Gross H.A."/>
            <person name="Cardeno C."/>
            <person name="Famula R."/>
            <person name="Pratt K."/>
            <person name="Kuruganti S."/>
            <person name="Aradhya M.K."/>
            <person name="Leslie C.A."/>
            <person name="Dandekar A.M."/>
            <person name="Salzberg S.L."/>
            <person name="Wegrzyn J.L."/>
            <person name="Langley C.H."/>
            <person name="Neale D.B."/>
        </authorList>
    </citation>
    <scope>NUCLEOTIDE SEQUENCE</scope>
    <source>
        <tissue evidence="2">Leaves</tissue>
    </source>
</reference>
<feature type="non-terminal residue" evidence="2">
    <location>
        <position position="1"/>
    </location>
</feature>
<feature type="compositionally biased region" description="Low complexity" evidence="1">
    <location>
        <begin position="123"/>
        <end position="156"/>
    </location>
</feature>
<sequence length="333" mass="36850">LYFFLRITTFIELHSSFNFSLLQHSLTLSPGSFSDLSFLFFLFGACTMPQVDLETLVSACAGGSDRKIACETLANVDHQPEHSDQLEVPPDVPPESFWLSKDAELDWFNQHAFYERKDSSKGNSNSTNLNPNLNPSSNSSSQRYSSNLKSKASKASIIGLPKPQKSCYVDPKNRRICKTGNMRLFPKRSGSVGKSEAPLVEPSSPKVSCMGRVRSKRDRNRRLRNRQQSSEPVVEKEKPSVKRKTGLFASFRAIFRSGYREKTAHTIAAPRAESPPRKSAIIGGRHSTASDIDVSYAESLPRKSVSEIEPPGLGGMKRFASGRKSDGWAGDVA</sequence>
<dbReference type="AlphaFoldDB" id="A0A833Y2B3"/>
<feature type="region of interest" description="Disordered" evidence="1">
    <location>
        <begin position="185"/>
        <end position="239"/>
    </location>
</feature>
<feature type="region of interest" description="Disordered" evidence="1">
    <location>
        <begin position="299"/>
        <end position="333"/>
    </location>
</feature>
<protein>
    <submittedName>
        <fullName evidence="2">Uncharacterized protein</fullName>
    </submittedName>
</protein>
<organism evidence="2 3">
    <name type="scientific">Juglans regia</name>
    <name type="common">English walnut</name>
    <dbReference type="NCBI Taxonomy" id="51240"/>
    <lineage>
        <taxon>Eukaryota</taxon>
        <taxon>Viridiplantae</taxon>
        <taxon>Streptophyta</taxon>
        <taxon>Embryophyta</taxon>
        <taxon>Tracheophyta</taxon>
        <taxon>Spermatophyta</taxon>
        <taxon>Magnoliopsida</taxon>
        <taxon>eudicotyledons</taxon>
        <taxon>Gunneridae</taxon>
        <taxon>Pentapetalae</taxon>
        <taxon>rosids</taxon>
        <taxon>fabids</taxon>
        <taxon>Fagales</taxon>
        <taxon>Juglandaceae</taxon>
        <taxon>Juglans</taxon>
    </lineage>
</organism>
<feature type="compositionally biased region" description="Basic residues" evidence="1">
    <location>
        <begin position="213"/>
        <end position="225"/>
    </location>
</feature>
<accession>A0A833Y2B3</accession>
<gene>
    <name evidence="2" type="ORF">F2P56_005819</name>
</gene>